<feature type="compositionally biased region" description="Low complexity" evidence="1">
    <location>
        <begin position="140"/>
        <end position="163"/>
    </location>
</feature>
<sequence length="470" mass="50592">MEVKSWRFGSTDARYHIQTDASVHKPRQISNVAAIKRTAGQAAASDGRDMPMVVFERVSKCIPNSKAVTVTVRSSVPAQQQQPPAYTSDRVGCTVGVGGENNGRIFNQPTLPLPVQIPNPFARTASPAMLPVGSTNYGAHPLQQQHQKQQQQQQLQPNSLSQKTDYLQPSGGIRQGVNQKSLPPADGSDGCRRAATGVRFTKHQSTLPCPVVPPSNLITPKQLNDIYEKHLLSQTTFEVGTPVGLTSTGPAQHNPPGKHATETTRTLTKSDTRLRATVGKASGKDQTVQPLYNTATEPTEHNLYESVRSNYHIYEKIDSRRSSLAGTGPCSSLVASSTSSLEQYERPVAPLQVGPASTQQPSPPPPLHPRPKSHPAGGIDQQHSAAPANGDQIAQISTARPANLHELQKSIQFKLPGSSLSPIQERPPLPPVTGASRMQLPQRSASTRSERVNIALETAKAIATAAYIER</sequence>
<dbReference type="EnsemblMetazoa" id="AFAF015607-RA">
    <property type="protein sequence ID" value="AFAF015607-PA"/>
    <property type="gene ID" value="AFAF015607"/>
</dbReference>
<dbReference type="Proteomes" id="UP000075886">
    <property type="component" value="Unassembled WGS sequence"/>
</dbReference>
<proteinExistence type="predicted"/>
<organism evidence="2 3">
    <name type="scientific">Anopheles farauti</name>
    <dbReference type="NCBI Taxonomy" id="69004"/>
    <lineage>
        <taxon>Eukaryota</taxon>
        <taxon>Metazoa</taxon>
        <taxon>Ecdysozoa</taxon>
        <taxon>Arthropoda</taxon>
        <taxon>Hexapoda</taxon>
        <taxon>Insecta</taxon>
        <taxon>Pterygota</taxon>
        <taxon>Neoptera</taxon>
        <taxon>Endopterygota</taxon>
        <taxon>Diptera</taxon>
        <taxon>Nematocera</taxon>
        <taxon>Culicoidea</taxon>
        <taxon>Culicidae</taxon>
        <taxon>Anophelinae</taxon>
        <taxon>Anopheles</taxon>
    </lineage>
</organism>
<keyword evidence="3" id="KW-1185">Reference proteome</keyword>
<reference evidence="2" key="2">
    <citation type="submission" date="2020-05" db="UniProtKB">
        <authorList>
            <consortium name="EnsemblMetazoa"/>
        </authorList>
    </citation>
    <scope>IDENTIFICATION</scope>
    <source>
        <strain evidence="2">FAR1</strain>
    </source>
</reference>
<evidence type="ECO:0000313" key="2">
    <source>
        <dbReference type="EnsemblMetazoa" id="AFAF015607-PA"/>
    </source>
</evidence>
<dbReference type="VEuPathDB" id="VectorBase:AFAF015607"/>
<dbReference type="EMBL" id="AXCN02000807">
    <property type="status" value="NOT_ANNOTATED_CDS"/>
    <property type="molecule type" value="Genomic_DNA"/>
</dbReference>
<feature type="region of interest" description="Disordered" evidence="1">
    <location>
        <begin position="247"/>
        <end position="266"/>
    </location>
</feature>
<feature type="region of interest" description="Disordered" evidence="1">
    <location>
        <begin position="417"/>
        <end position="451"/>
    </location>
</feature>
<reference evidence="3" key="1">
    <citation type="submission" date="2014-01" db="EMBL/GenBank/DDBJ databases">
        <title>The Genome Sequence of Anopheles farauti FAR1 (V2).</title>
        <authorList>
            <consortium name="The Broad Institute Genomics Platform"/>
            <person name="Neafsey D.E."/>
            <person name="Besansky N."/>
            <person name="Howell P."/>
            <person name="Walton C."/>
            <person name="Young S.K."/>
            <person name="Zeng Q."/>
            <person name="Gargeya S."/>
            <person name="Fitzgerald M."/>
            <person name="Haas B."/>
            <person name="Abouelleil A."/>
            <person name="Allen A.W."/>
            <person name="Alvarado L."/>
            <person name="Arachchi H.M."/>
            <person name="Berlin A.M."/>
            <person name="Chapman S.B."/>
            <person name="Gainer-Dewar J."/>
            <person name="Goldberg J."/>
            <person name="Griggs A."/>
            <person name="Gujja S."/>
            <person name="Hansen M."/>
            <person name="Howarth C."/>
            <person name="Imamovic A."/>
            <person name="Ireland A."/>
            <person name="Larimer J."/>
            <person name="McCowan C."/>
            <person name="Murphy C."/>
            <person name="Pearson M."/>
            <person name="Poon T.W."/>
            <person name="Priest M."/>
            <person name="Roberts A."/>
            <person name="Saif S."/>
            <person name="Shea T."/>
            <person name="Sisk P."/>
            <person name="Sykes S."/>
            <person name="Wortman J."/>
            <person name="Nusbaum C."/>
            <person name="Birren B."/>
        </authorList>
    </citation>
    <scope>NUCLEOTIDE SEQUENCE [LARGE SCALE GENOMIC DNA]</scope>
    <source>
        <strain evidence="3">FAR1</strain>
    </source>
</reference>
<name>A0A182QRU4_9DIPT</name>
<feature type="region of interest" description="Disordered" evidence="1">
    <location>
        <begin position="126"/>
        <end position="192"/>
    </location>
</feature>
<feature type="region of interest" description="Disordered" evidence="1">
    <location>
        <begin position="320"/>
        <end position="390"/>
    </location>
</feature>
<evidence type="ECO:0000256" key="1">
    <source>
        <dbReference type="SAM" id="MobiDB-lite"/>
    </source>
</evidence>
<protein>
    <submittedName>
        <fullName evidence="2">Uncharacterized protein</fullName>
    </submittedName>
</protein>
<accession>A0A182QRU4</accession>
<feature type="compositionally biased region" description="Low complexity" evidence="1">
    <location>
        <begin position="331"/>
        <end position="340"/>
    </location>
</feature>
<dbReference type="AlphaFoldDB" id="A0A182QRU4"/>
<evidence type="ECO:0000313" key="3">
    <source>
        <dbReference type="Proteomes" id="UP000075886"/>
    </source>
</evidence>